<organism evidence="5 6">
    <name type="scientific">Paremcibacter congregatus</name>
    <dbReference type="NCBI Taxonomy" id="2043170"/>
    <lineage>
        <taxon>Bacteria</taxon>
        <taxon>Pseudomonadati</taxon>
        <taxon>Pseudomonadota</taxon>
        <taxon>Alphaproteobacteria</taxon>
        <taxon>Emcibacterales</taxon>
        <taxon>Emcibacteraceae</taxon>
        <taxon>Paremcibacter</taxon>
    </lineage>
</organism>
<dbReference type="InterPro" id="IPR019888">
    <property type="entry name" value="Tscrpt_reg_AsnC-like"/>
</dbReference>
<evidence type="ECO:0000256" key="3">
    <source>
        <dbReference type="ARBA" id="ARBA00023163"/>
    </source>
</evidence>
<keyword evidence="1" id="KW-0805">Transcription regulation</keyword>
<dbReference type="OrthoDB" id="7847328at2"/>
<feature type="domain" description="HTH asnC-type" evidence="4">
    <location>
        <begin position="5"/>
        <end position="66"/>
    </location>
</feature>
<comment type="caution">
    <text evidence="5">The sequence shown here is derived from an EMBL/GenBank/DDBJ whole genome shotgun (WGS) entry which is preliminary data.</text>
</comment>
<dbReference type="CDD" id="cd00090">
    <property type="entry name" value="HTH_ARSR"/>
    <property type="match status" value="1"/>
</dbReference>
<dbReference type="GO" id="GO:0005829">
    <property type="term" value="C:cytosol"/>
    <property type="evidence" value="ECO:0007669"/>
    <property type="project" value="TreeGrafter"/>
</dbReference>
<dbReference type="GO" id="GO:0043565">
    <property type="term" value="F:sequence-specific DNA binding"/>
    <property type="evidence" value="ECO:0007669"/>
    <property type="project" value="InterPro"/>
</dbReference>
<dbReference type="Gene3D" id="1.10.10.10">
    <property type="entry name" value="Winged helix-like DNA-binding domain superfamily/Winged helix DNA-binding domain"/>
    <property type="match status" value="1"/>
</dbReference>
<dbReference type="PROSITE" id="PS50956">
    <property type="entry name" value="HTH_ASNC_2"/>
    <property type="match status" value="1"/>
</dbReference>
<dbReference type="GO" id="GO:0043200">
    <property type="term" value="P:response to amino acid"/>
    <property type="evidence" value="ECO:0007669"/>
    <property type="project" value="TreeGrafter"/>
</dbReference>
<dbReference type="Gene3D" id="3.30.70.920">
    <property type="match status" value="1"/>
</dbReference>
<sequence length="158" mass="18100">MLDDLSEVDKKILAALQEDCSLTNTELAQKVGLSTAPCWRRIKRLEDKGILTQRVALVNPKKLDLDILVYASVKLSSHTEESLEIFERTIGLYPEVTECYTISGSMDYMIRVITRDMQTYETFLRQKLLKMDMVNEIHSRFAVTKVKQTTAIPLELSI</sequence>
<dbReference type="Pfam" id="PF01037">
    <property type="entry name" value="AsnC_trans_reg"/>
    <property type="match status" value="1"/>
</dbReference>
<evidence type="ECO:0000256" key="1">
    <source>
        <dbReference type="ARBA" id="ARBA00023015"/>
    </source>
</evidence>
<dbReference type="InterPro" id="IPR019887">
    <property type="entry name" value="Tscrpt_reg_AsnC/Lrp_C"/>
</dbReference>
<dbReference type="InterPro" id="IPR036388">
    <property type="entry name" value="WH-like_DNA-bd_sf"/>
</dbReference>
<dbReference type="InterPro" id="IPR019885">
    <property type="entry name" value="Tscrpt_reg_HTH_AsnC-type_CS"/>
</dbReference>
<reference evidence="5 6" key="1">
    <citation type="submission" date="2017-10" db="EMBL/GenBank/DDBJ databases">
        <title>Frigbacter circumglobatus gen. nov. sp. nov., isolated from sediment cultured in situ.</title>
        <authorList>
            <person name="Zhao Z."/>
        </authorList>
    </citation>
    <scope>NUCLEOTIDE SEQUENCE [LARGE SCALE GENOMIC DNA]</scope>
    <source>
        <strain evidence="5 6">ZYL</strain>
    </source>
</reference>
<dbReference type="Pfam" id="PF13412">
    <property type="entry name" value="HTH_24"/>
    <property type="match status" value="1"/>
</dbReference>
<evidence type="ECO:0000313" key="5">
    <source>
        <dbReference type="EMBL" id="PHZ83899.1"/>
    </source>
</evidence>
<keyword evidence="3" id="KW-0804">Transcription</keyword>
<evidence type="ECO:0000313" key="6">
    <source>
        <dbReference type="Proteomes" id="UP000229730"/>
    </source>
</evidence>
<dbReference type="GO" id="GO:0006355">
    <property type="term" value="P:regulation of DNA-templated transcription"/>
    <property type="evidence" value="ECO:0007669"/>
    <property type="project" value="UniProtKB-ARBA"/>
</dbReference>
<accession>A0A2G4YNJ4</accession>
<name>A0A2G4YNJ4_9PROT</name>
<dbReference type="SUPFAM" id="SSF46785">
    <property type="entry name" value="Winged helix' DNA-binding domain"/>
    <property type="match status" value="1"/>
</dbReference>
<evidence type="ECO:0000259" key="4">
    <source>
        <dbReference type="PROSITE" id="PS50956"/>
    </source>
</evidence>
<dbReference type="PANTHER" id="PTHR30154">
    <property type="entry name" value="LEUCINE-RESPONSIVE REGULATORY PROTEIN"/>
    <property type="match status" value="1"/>
</dbReference>
<dbReference type="PROSITE" id="PS00519">
    <property type="entry name" value="HTH_ASNC_1"/>
    <property type="match status" value="1"/>
</dbReference>
<protein>
    <submittedName>
        <fullName evidence="5">AsnC family transcriptional regulator</fullName>
    </submittedName>
</protein>
<dbReference type="PRINTS" id="PR00033">
    <property type="entry name" value="HTHASNC"/>
</dbReference>
<keyword evidence="6" id="KW-1185">Reference proteome</keyword>
<gene>
    <name evidence="5" type="ORF">CRD36_14685</name>
</gene>
<dbReference type="InParanoid" id="A0A2G4YNJ4"/>
<dbReference type="Proteomes" id="UP000229730">
    <property type="component" value="Unassembled WGS sequence"/>
</dbReference>
<dbReference type="SMART" id="SM00344">
    <property type="entry name" value="HTH_ASNC"/>
    <property type="match status" value="1"/>
</dbReference>
<dbReference type="InterPro" id="IPR011991">
    <property type="entry name" value="ArsR-like_HTH"/>
</dbReference>
<proteinExistence type="predicted"/>
<dbReference type="InterPro" id="IPR000485">
    <property type="entry name" value="AsnC-type_HTH_dom"/>
</dbReference>
<dbReference type="PANTHER" id="PTHR30154:SF34">
    <property type="entry name" value="TRANSCRIPTIONAL REGULATOR AZLB"/>
    <property type="match status" value="1"/>
</dbReference>
<dbReference type="InterPro" id="IPR036390">
    <property type="entry name" value="WH_DNA-bd_sf"/>
</dbReference>
<keyword evidence="2" id="KW-0238">DNA-binding</keyword>
<dbReference type="InterPro" id="IPR011008">
    <property type="entry name" value="Dimeric_a/b-barrel"/>
</dbReference>
<evidence type="ECO:0000256" key="2">
    <source>
        <dbReference type="ARBA" id="ARBA00023125"/>
    </source>
</evidence>
<dbReference type="EMBL" id="PDEM01000031">
    <property type="protein sequence ID" value="PHZ83899.1"/>
    <property type="molecule type" value="Genomic_DNA"/>
</dbReference>
<dbReference type="SUPFAM" id="SSF54909">
    <property type="entry name" value="Dimeric alpha+beta barrel"/>
    <property type="match status" value="1"/>
</dbReference>
<dbReference type="RefSeq" id="WP_099474995.1">
    <property type="nucleotide sequence ID" value="NZ_CAXBMK010000001.1"/>
</dbReference>
<dbReference type="AlphaFoldDB" id="A0A2G4YNJ4"/>